<dbReference type="Proteomes" id="UP000232122">
    <property type="component" value="Unassembled WGS sequence"/>
</dbReference>
<dbReference type="PANTHER" id="PTHR40518:SF1">
    <property type="entry name" value="ACETOACETATE DECARBOXYLASE"/>
    <property type="match status" value="1"/>
</dbReference>
<sequence length="269" mass="29904">MVAKKAKKTVKKKSVGTPKSKSASGRVSKAGGKKKAKSVTSSVSQKSTAVSSKTGKGQHYPAPWNLYGEGFIFPLWAKKEYNREMGFFSEEDSKQYKGGLGSLMLVNYETSNVGPYYELLYIPGNFEYKNGSFKRITRIFVSSQTSVEEGIRNWAIPKEKADFIWIREGNLTKISAFRGGKEFFRVSILTKGFSFPVSTKLFPYTLLQKSSEGYLKTRFIGKGKGRMATIQEIWSDEAVFPDAIKGGMFKSGIHSVPFDLVFPTAIPAV</sequence>
<organism evidence="3">
    <name type="scientific">Leptospira ellisii</name>
    <dbReference type="NCBI Taxonomy" id="2023197"/>
    <lineage>
        <taxon>Bacteria</taxon>
        <taxon>Pseudomonadati</taxon>
        <taxon>Spirochaetota</taxon>
        <taxon>Spirochaetia</taxon>
        <taxon>Leptospirales</taxon>
        <taxon>Leptospiraceae</taxon>
        <taxon>Leptospira</taxon>
    </lineage>
</organism>
<dbReference type="PANTHER" id="PTHR40518">
    <property type="entry name" value="ACETOACETATE DECARBOXYLASE"/>
    <property type="match status" value="1"/>
</dbReference>
<reference evidence="2" key="3">
    <citation type="submission" date="2023-10" db="EMBL/GenBank/DDBJ databases">
        <authorList>
            <person name="Picardeau M."/>
            <person name="Thibeaux R."/>
        </authorList>
    </citation>
    <scope>NUCLEOTIDE SEQUENCE</scope>
    <source>
        <strain evidence="2">ATI7-C-A5</strain>
    </source>
</reference>
<evidence type="ECO:0000313" key="4">
    <source>
        <dbReference type="Proteomes" id="UP000232122"/>
    </source>
</evidence>
<dbReference type="OrthoDB" id="323772at2"/>
<accession>A0A2N0BDZ5</accession>
<feature type="compositionally biased region" description="Low complexity" evidence="1">
    <location>
        <begin position="15"/>
        <end position="30"/>
    </location>
</feature>
<evidence type="ECO:0000256" key="1">
    <source>
        <dbReference type="SAM" id="MobiDB-lite"/>
    </source>
</evidence>
<comment type="caution">
    <text evidence="3">The sequence shown here is derived from an EMBL/GenBank/DDBJ whole genome shotgun (WGS) entry which is preliminary data.</text>
</comment>
<dbReference type="EMBL" id="NPEF02000008">
    <property type="protein sequence ID" value="MDV6235595.1"/>
    <property type="molecule type" value="Genomic_DNA"/>
</dbReference>
<gene>
    <name evidence="2" type="ORF">CH379_008160</name>
    <name evidence="3" type="ORF">CH379_00855</name>
</gene>
<accession>A0A2N0BJK8</accession>
<feature type="compositionally biased region" description="Basic residues" evidence="1">
    <location>
        <begin position="1"/>
        <end position="14"/>
    </location>
</feature>
<protein>
    <submittedName>
        <fullName evidence="3">Acetoacetate decarboxylase</fullName>
    </submittedName>
</protein>
<dbReference type="AlphaFoldDB" id="A0A2N0BDZ5"/>
<proteinExistence type="predicted"/>
<reference evidence="3" key="1">
    <citation type="submission" date="2017-07" db="EMBL/GenBank/DDBJ databases">
        <title>Leptospira spp. isolated from tropical soils.</title>
        <authorList>
            <person name="Thibeaux R."/>
            <person name="Iraola G."/>
            <person name="Ferres I."/>
            <person name="Bierque E."/>
            <person name="Girault D."/>
            <person name="Soupe-Gilbert M.-E."/>
            <person name="Picardeau M."/>
            <person name="Goarant C."/>
        </authorList>
    </citation>
    <scope>NUCLEOTIDE SEQUENCE [LARGE SCALE GENOMIC DNA]</scope>
    <source>
        <strain evidence="3">ATI7-C-A5</strain>
    </source>
</reference>
<keyword evidence="4" id="KW-1185">Reference proteome</keyword>
<name>A0A2N0BDZ5_9LEPT</name>
<feature type="compositionally biased region" description="Low complexity" evidence="1">
    <location>
        <begin position="38"/>
        <end position="54"/>
    </location>
</feature>
<feature type="region of interest" description="Disordered" evidence="1">
    <location>
        <begin position="1"/>
        <end position="57"/>
    </location>
</feature>
<evidence type="ECO:0000313" key="2">
    <source>
        <dbReference type="EMBL" id="MDV6235595.1"/>
    </source>
</evidence>
<dbReference type="EMBL" id="NPEF01000004">
    <property type="protein sequence ID" value="PJZ94789.1"/>
    <property type="molecule type" value="Genomic_DNA"/>
</dbReference>
<dbReference type="Gene3D" id="2.40.400.10">
    <property type="entry name" value="Acetoacetate decarboxylase-like"/>
    <property type="match status" value="1"/>
</dbReference>
<evidence type="ECO:0000313" key="3">
    <source>
        <dbReference type="EMBL" id="PJZ94789.1"/>
    </source>
</evidence>
<dbReference type="InterPro" id="IPR023375">
    <property type="entry name" value="ADC_dom_sf"/>
</dbReference>
<dbReference type="SUPFAM" id="SSF160104">
    <property type="entry name" value="Acetoacetate decarboxylase-like"/>
    <property type="match status" value="1"/>
</dbReference>
<reference evidence="2 4" key="2">
    <citation type="journal article" date="2018" name="Microb. Genom.">
        <title>Deciphering the unexplored Leptospira diversity from soils uncovers genomic evolution to virulence.</title>
        <authorList>
            <person name="Thibeaux R."/>
            <person name="Iraola G."/>
            <person name="Ferres I."/>
            <person name="Bierque E."/>
            <person name="Girault D."/>
            <person name="Soupe-Gilbert M.E."/>
            <person name="Picardeau M."/>
            <person name="Goarant C."/>
        </authorList>
    </citation>
    <scope>NUCLEOTIDE SEQUENCE [LARGE SCALE GENOMIC DNA]</scope>
    <source>
        <strain evidence="2 4">ATI7-C-A5</strain>
    </source>
</reference>